<reference evidence="1 2" key="1">
    <citation type="submission" date="2020-08" db="EMBL/GenBank/DDBJ databases">
        <title>Genome public.</title>
        <authorList>
            <person name="Liu C."/>
            <person name="Sun Q."/>
        </authorList>
    </citation>
    <scope>NUCLEOTIDE SEQUENCE [LARGE SCALE GENOMIC DNA]</scope>
    <source>
        <strain evidence="1 2">BX0805</strain>
    </source>
</reference>
<dbReference type="Proteomes" id="UP000621540">
    <property type="component" value="Unassembled WGS sequence"/>
</dbReference>
<proteinExistence type="predicted"/>
<dbReference type="EMBL" id="JACOQH010000002">
    <property type="protein sequence ID" value="MBC5752969.1"/>
    <property type="molecule type" value="Genomic_DNA"/>
</dbReference>
<accession>A0ABR7I7S5</accession>
<evidence type="ECO:0000313" key="1">
    <source>
        <dbReference type="EMBL" id="MBC5752969.1"/>
    </source>
</evidence>
<evidence type="ECO:0000313" key="2">
    <source>
        <dbReference type="Proteomes" id="UP000621540"/>
    </source>
</evidence>
<gene>
    <name evidence="1" type="ORF">H8Z76_02840</name>
</gene>
<name>A0ABR7I7S5_9FIRM</name>
<keyword evidence="2" id="KW-1185">Reference proteome</keyword>
<organism evidence="1 2">
    <name type="scientific">Roseburia yibonii</name>
    <dbReference type="NCBI Taxonomy" id="2763063"/>
    <lineage>
        <taxon>Bacteria</taxon>
        <taxon>Bacillati</taxon>
        <taxon>Bacillota</taxon>
        <taxon>Clostridia</taxon>
        <taxon>Lachnospirales</taxon>
        <taxon>Lachnospiraceae</taxon>
        <taxon>Roseburia</taxon>
    </lineage>
</organism>
<comment type="caution">
    <text evidence="1">The sequence shown here is derived from an EMBL/GenBank/DDBJ whole genome shotgun (WGS) entry which is preliminary data.</text>
</comment>
<protein>
    <submittedName>
        <fullName evidence="1">Uncharacterized protein</fullName>
    </submittedName>
</protein>
<sequence>MKKNFFPIIITALLFFPGCGTSNSTVPQNLDSSETYASEDNIDISQSNTEDSTESNVISYYDTVIRCDYDTSLLKPITITSDSDFQSLSVFASSTSDNSSEILNAGDCVYAGIVDVTKDDTFDFYFHPEDFTESFFTDLFDLEQTSSYDIRCVSGYTYELWSKKSDLVSKGKILYAQDNSVYFCVYKVSSLSDRAHIDAFNHLYDSISFVASEPKYIKQGDLFDRVSAICPNATIYSLNDTLNIQIPISHSSYDEDCTQFFNSMLSICDSCELEDEVYKNVGFSMFVDNKSITYIVLLDYSSPSSFSTCEPTIVDKNYAIPFSELYNKYFYENDIGTQSQKKYDALDRQYGFKSSY</sequence>
<dbReference type="RefSeq" id="WP_186981602.1">
    <property type="nucleotide sequence ID" value="NZ_JACOQH010000002.1"/>
</dbReference>